<evidence type="ECO:0000256" key="3">
    <source>
        <dbReference type="ARBA" id="ARBA00022692"/>
    </source>
</evidence>
<dbReference type="PANTHER" id="PTHR34478:SF2">
    <property type="entry name" value="MEMBRANE PROTEIN"/>
    <property type="match status" value="1"/>
</dbReference>
<sequence length="184" mass="20242">MKKGLVVFFAVVLLLAGWIFGSYNGVVTANENVNGKWSQVETQLQRRSDLIPNLVNTVKGYSAHESQVFTDVANARARLAGARNVTEAAQANGELSGALSRLLAISENYPQLKANTNFIQLQDELAGTENRLAVARKDYNDAAQAYNAKIKSFPTVLVARMMGFQERSYFKADPQAQKAPQVKF</sequence>
<evidence type="ECO:0000256" key="1">
    <source>
        <dbReference type="ARBA" id="ARBA00004167"/>
    </source>
</evidence>
<keyword evidence="4" id="KW-1133">Transmembrane helix</keyword>
<proteinExistence type="inferred from homology"/>
<keyword evidence="3" id="KW-0812">Transmembrane</keyword>
<keyword evidence="5" id="KW-0472">Membrane</keyword>
<dbReference type="EMBL" id="FNOP01000004">
    <property type="protein sequence ID" value="SDW68505.1"/>
    <property type="molecule type" value="Genomic_DNA"/>
</dbReference>
<dbReference type="Pfam" id="PF04011">
    <property type="entry name" value="LemA"/>
    <property type="match status" value="1"/>
</dbReference>
<dbReference type="RefSeq" id="WP_074705175.1">
    <property type="nucleotide sequence ID" value="NZ_CALAKB010000005.1"/>
</dbReference>
<organism evidence="6 7">
    <name type="scientific">Acidaminococcus fermentans</name>
    <dbReference type="NCBI Taxonomy" id="905"/>
    <lineage>
        <taxon>Bacteria</taxon>
        <taxon>Bacillati</taxon>
        <taxon>Bacillota</taxon>
        <taxon>Negativicutes</taxon>
        <taxon>Acidaminococcales</taxon>
        <taxon>Acidaminococcaceae</taxon>
        <taxon>Acidaminococcus</taxon>
    </lineage>
</organism>
<dbReference type="InterPro" id="IPR007156">
    <property type="entry name" value="MamQ_LemA"/>
</dbReference>
<dbReference type="Proteomes" id="UP000182379">
    <property type="component" value="Unassembled WGS sequence"/>
</dbReference>
<dbReference type="PANTHER" id="PTHR34478">
    <property type="entry name" value="PROTEIN LEMA"/>
    <property type="match status" value="1"/>
</dbReference>
<dbReference type="SUPFAM" id="SSF140478">
    <property type="entry name" value="LemA-like"/>
    <property type="match status" value="1"/>
</dbReference>
<evidence type="ECO:0000313" key="6">
    <source>
        <dbReference type="EMBL" id="SDW68505.1"/>
    </source>
</evidence>
<evidence type="ECO:0000256" key="5">
    <source>
        <dbReference type="ARBA" id="ARBA00023136"/>
    </source>
</evidence>
<reference evidence="6 7" key="1">
    <citation type="submission" date="2016-10" db="EMBL/GenBank/DDBJ databases">
        <authorList>
            <person name="Varghese N."/>
            <person name="Submissions S."/>
        </authorList>
    </citation>
    <scope>NUCLEOTIDE SEQUENCE [LARGE SCALE GENOMIC DNA]</scope>
    <source>
        <strain evidence="6 7">WCC6</strain>
    </source>
</reference>
<dbReference type="AlphaFoldDB" id="A0A1H2VJB9"/>
<comment type="subcellular location">
    <subcellularLocation>
        <location evidence="1">Membrane</location>
        <topology evidence="1">Single-pass membrane protein</topology>
    </subcellularLocation>
</comment>
<comment type="caution">
    <text evidence="6">The sequence shown here is derived from an EMBL/GenBank/DDBJ whole genome shotgun (WGS) entry which is preliminary data.</text>
</comment>
<name>A0A1H2VJB9_ACIFE</name>
<dbReference type="Gene3D" id="1.20.1440.20">
    <property type="entry name" value="LemA-like domain"/>
    <property type="match status" value="1"/>
</dbReference>
<comment type="similarity">
    <text evidence="2">Belongs to the LemA family.</text>
</comment>
<accession>A0A1H2VJB9</accession>
<gene>
    <name evidence="6" type="ORF">SAMN05216495_10468</name>
</gene>
<evidence type="ECO:0000256" key="2">
    <source>
        <dbReference type="ARBA" id="ARBA00008854"/>
    </source>
</evidence>
<dbReference type="GO" id="GO:0016020">
    <property type="term" value="C:membrane"/>
    <property type="evidence" value="ECO:0007669"/>
    <property type="project" value="UniProtKB-SubCell"/>
</dbReference>
<protein>
    <submittedName>
        <fullName evidence="6">LemA protein</fullName>
    </submittedName>
</protein>
<dbReference type="InterPro" id="IPR023353">
    <property type="entry name" value="LemA-like_dom_sf"/>
</dbReference>
<evidence type="ECO:0000313" key="7">
    <source>
        <dbReference type="Proteomes" id="UP000182379"/>
    </source>
</evidence>
<evidence type="ECO:0000256" key="4">
    <source>
        <dbReference type="ARBA" id="ARBA00022989"/>
    </source>
</evidence>